<dbReference type="Proteomes" id="UP000011668">
    <property type="component" value="Unassembled WGS sequence"/>
</dbReference>
<reference evidence="1 2" key="1">
    <citation type="journal article" date="2013" name="Nat. Commun.">
        <title>The evolution and pathogenic mechanisms of the rice sheath blight pathogen.</title>
        <authorList>
            <person name="Zheng A."/>
            <person name="Lin R."/>
            <person name="Xu L."/>
            <person name="Qin P."/>
            <person name="Tang C."/>
            <person name="Ai P."/>
            <person name="Zhang D."/>
            <person name="Liu Y."/>
            <person name="Sun Z."/>
            <person name="Feng H."/>
            <person name="Wang Y."/>
            <person name="Chen Y."/>
            <person name="Liang X."/>
            <person name="Fu R."/>
            <person name="Li Q."/>
            <person name="Zhang J."/>
            <person name="Yu X."/>
            <person name="Xie Z."/>
            <person name="Ding L."/>
            <person name="Guan P."/>
            <person name="Tang J."/>
            <person name="Liang Y."/>
            <person name="Wang S."/>
            <person name="Deng Q."/>
            <person name="Li S."/>
            <person name="Zhu J."/>
            <person name="Wang L."/>
            <person name="Liu H."/>
            <person name="Li P."/>
        </authorList>
    </citation>
    <scope>NUCLEOTIDE SEQUENCE [LARGE SCALE GENOMIC DNA]</scope>
    <source>
        <strain evidence="2">AG-1 IA</strain>
    </source>
</reference>
<dbReference type="EMBL" id="AFRT01004660">
    <property type="protein sequence ID" value="ELU35981.1"/>
    <property type="molecule type" value="Genomic_DNA"/>
</dbReference>
<dbReference type="HOGENOM" id="CLU_3126077_0_0_1"/>
<proteinExistence type="predicted"/>
<keyword evidence="2" id="KW-1185">Reference proteome</keyword>
<accession>L8WCT0</accession>
<evidence type="ECO:0000313" key="2">
    <source>
        <dbReference type="Proteomes" id="UP000011668"/>
    </source>
</evidence>
<evidence type="ECO:0000313" key="1">
    <source>
        <dbReference type="EMBL" id="ELU35981.1"/>
    </source>
</evidence>
<gene>
    <name evidence="1" type="ORF">AG1IA_09989</name>
</gene>
<comment type="caution">
    <text evidence="1">The sequence shown here is derived from an EMBL/GenBank/DDBJ whole genome shotgun (WGS) entry which is preliminary data.</text>
</comment>
<name>L8WCT0_THACA</name>
<protein>
    <submittedName>
        <fullName evidence="1">Uncharacterized protein</fullName>
    </submittedName>
</protein>
<sequence length="50" mass="5843">MRRGLCERYDERPIFVPLFAKIPDCLCLPQNGINIAVAYKVEYIIRQGCR</sequence>
<organism evidence="1 2">
    <name type="scientific">Thanatephorus cucumeris (strain AG1-IA)</name>
    <name type="common">Rice sheath blight fungus</name>
    <name type="synonym">Rhizoctonia solani</name>
    <dbReference type="NCBI Taxonomy" id="983506"/>
    <lineage>
        <taxon>Eukaryota</taxon>
        <taxon>Fungi</taxon>
        <taxon>Dikarya</taxon>
        <taxon>Basidiomycota</taxon>
        <taxon>Agaricomycotina</taxon>
        <taxon>Agaricomycetes</taxon>
        <taxon>Cantharellales</taxon>
        <taxon>Ceratobasidiaceae</taxon>
        <taxon>Rhizoctonia</taxon>
        <taxon>Rhizoctonia solani AG-1</taxon>
    </lineage>
</organism>
<dbReference type="AlphaFoldDB" id="L8WCT0"/>